<feature type="region of interest" description="Disordered" evidence="1">
    <location>
        <begin position="59"/>
        <end position="97"/>
    </location>
</feature>
<dbReference type="EMBL" id="CH476736">
    <property type="protein sequence ID" value="EIE82727.1"/>
    <property type="molecule type" value="Genomic_DNA"/>
</dbReference>
<name>I1C2P7_RHIO9</name>
<organism evidence="2 3">
    <name type="scientific">Rhizopus delemar (strain RA 99-880 / ATCC MYA-4621 / FGSC 9543 / NRRL 43880)</name>
    <name type="common">Mucormycosis agent</name>
    <name type="synonym">Rhizopus arrhizus var. delemar</name>
    <dbReference type="NCBI Taxonomy" id="246409"/>
    <lineage>
        <taxon>Eukaryota</taxon>
        <taxon>Fungi</taxon>
        <taxon>Fungi incertae sedis</taxon>
        <taxon>Mucoromycota</taxon>
        <taxon>Mucoromycotina</taxon>
        <taxon>Mucoromycetes</taxon>
        <taxon>Mucorales</taxon>
        <taxon>Mucorineae</taxon>
        <taxon>Rhizopodaceae</taxon>
        <taxon>Rhizopus</taxon>
    </lineage>
</organism>
<accession>I1C2P7</accession>
<dbReference type="InParanoid" id="I1C2P7"/>
<dbReference type="GeneID" id="93614403"/>
<dbReference type="OrthoDB" id="2245076at2759"/>
<evidence type="ECO:0000313" key="3">
    <source>
        <dbReference type="Proteomes" id="UP000009138"/>
    </source>
</evidence>
<proteinExistence type="predicted"/>
<sequence length="97" mass="11082">MQQLFFSQAPATTDENRDFHIISVSETQTQTDIHVNSSLALQELYQMLQTLPSQLAHARREISNLSQQLQEQSESHQHHPANNDAMDFPISDFSTQT</sequence>
<dbReference type="AlphaFoldDB" id="I1C2P7"/>
<dbReference type="RefSeq" id="XP_067518123.1">
    <property type="nucleotide sequence ID" value="XM_067662022.1"/>
</dbReference>
<protein>
    <submittedName>
        <fullName evidence="2">Uncharacterized protein</fullName>
    </submittedName>
</protein>
<gene>
    <name evidence="2" type="ORF">RO3G_07432</name>
</gene>
<evidence type="ECO:0000256" key="1">
    <source>
        <dbReference type="SAM" id="MobiDB-lite"/>
    </source>
</evidence>
<keyword evidence="3" id="KW-1185">Reference proteome</keyword>
<evidence type="ECO:0000313" key="2">
    <source>
        <dbReference type="EMBL" id="EIE82727.1"/>
    </source>
</evidence>
<reference evidence="2 3" key="1">
    <citation type="journal article" date="2009" name="PLoS Genet.">
        <title>Genomic analysis of the basal lineage fungus Rhizopus oryzae reveals a whole-genome duplication.</title>
        <authorList>
            <person name="Ma L.-J."/>
            <person name="Ibrahim A.S."/>
            <person name="Skory C."/>
            <person name="Grabherr M.G."/>
            <person name="Burger G."/>
            <person name="Butler M."/>
            <person name="Elias M."/>
            <person name="Idnurm A."/>
            <person name="Lang B.F."/>
            <person name="Sone T."/>
            <person name="Abe A."/>
            <person name="Calvo S.E."/>
            <person name="Corrochano L.M."/>
            <person name="Engels R."/>
            <person name="Fu J."/>
            <person name="Hansberg W."/>
            <person name="Kim J.-M."/>
            <person name="Kodira C.D."/>
            <person name="Koehrsen M.J."/>
            <person name="Liu B."/>
            <person name="Miranda-Saavedra D."/>
            <person name="O'Leary S."/>
            <person name="Ortiz-Castellanos L."/>
            <person name="Poulter R."/>
            <person name="Rodriguez-Romero J."/>
            <person name="Ruiz-Herrera J."/>
            <person name="Shen Y.-Q."/>
            <person name="Zeng Q."/>
            <person name="Galagan J."/>
            <person name="Birren B.W."/>
            <person name="Cuomo C.A."/>
            <person name="Wickes B.L."/>
        </authorList>
    </citation>
    <scope>NUCLEOTIDE SEQUENCE [LARGE SCALE GENOMIC DNA]</scope>
    <source>
        <strain evidence="3">RA 99-880 / ATCC MYA-4621 / FGSC 9543 / NRRL 43880</strain>
    </source>
</reference>
<dbReference type="VEuPathDB" id="FungiDB:RO3G_07432"/>
<dbReference type="Proteomes" id="UP000009138">
    <property type="component" value="Unassembled WGS sequence"/>
</dbReference>